<feature type="compositionally biased region" description="Low complexity" evidence="1">
    <location>
        <begin position="10"/>
        <end position="25"/>
    </location>
</feature>
<dbReference type="InterPro" id="IPR046757">
    <property type="entry name" value="YL1_N"/>
</dbReference>
<feature type="domain" description="Vps72/YL1 N-terminal" evidence="2">
    <location>
        <begin position="46"/>
        <end position="285"/>
    </location>
</feature>
<reference evidence="3 4" key="1">
    <citation type="submission" date="2016-07" db="EMBL/GenBank/DDBJ databases">
        <title>Pervasive Adenine N6-methylation of Active Genes in Fungi.</title>
        <authorList>
            <consortium name="DOE Joint Genome Institute"/>
            <person name="Mondo S.J."/>
            <person name="Dannebaum R.O."/>
            <person name="Kuo R.C."/>
            <person name="Labutti K."/>
            <person name="Haridas S."/>
            <person name="Kuo A."/>
            <person name="Salamov A."/>
            <person name="Ahrendt S.R."/>
            <person name="Lipzen A."/>
            <person name="Sullivan W."/>
            <person name="Andreopoulos W.B."/>
            <person name="Clum A."/>
            <person name="Lindquist E."/>
            <person name="Daum C."/>
            <person name="Ramamoorthy G.K."/>
            <person name="Gryganskyi A."/>
            <person name="Culley D."/>
            <person name="Magnuson J.K."/>
            <person name="James T.Y."/>
            <person name="O'Malley M.A."/>
            <person name="Stajich J.E."/>
            <person name="Spatafora J.W."/>
            <person name="Visel A."/>
            <person name="Grigoriev I.V."/>
        </authorList>
    </citation>
    <scope>NUCLEOTIDE SEQUENCE [LARGE SCALE GENOMIC DNA]</scope>
    <source>
        <strain evidence="3 4">62-1032</strain>
    </source>
</reference>
<accession>A0A1Y2EV38</accession>
<dbReference type="AlphaFoldDB" id="A0A1Y2EV38"/>
<dbReference type="PANTHER" id="PTHR13275:SF4">
    <property type="entry name" value="VACUOLAR PROTEIN SORTING-ASSOCIATED PROTEIN 72 HOMOLOG"/>
    <property type="match status" value="1"/>
</dbReference>
<feature type="compositionally biased region" description="Acidic residues" evidence="1">
    <location>
        <begin position="61"/>
        <end position="91"/>
    </location>
</feature>
<dbReference type="EMBL" id="MCGR01000038">
    <property type="protein sequence ID" value="ORY75377.1"/>
    <property type="molecule type" value="Genomic_DNA"/>
</dbReference>
<keyword evidence="4" id="KW-1185">Reference proteome</keyword>
<feature type="compositionally biased region" description="Basic residues" evidence="1">
    <location>
        <begin position="304"/>
        <end position="315"/>
    </location>
</feature>
<dbReference type="OrthoDB" id="78296at2759"/>
<feature type="compositionally biased region" description="Basic and acidic residues" evidence="1">
    <location>
        <begin position="316"/>
        <end position="326"/>
    </location>
</feature>
<dbReference type="GO" id="GO:0005634">
    <property type="term" value="C:nucleus"/>
    <property type="evidence" value="ECO:0007669"/>
    <property type="project" value="TreeGrafter"/>
</dbReference>
<evidence type="ECO:0000259" key="2">
    <source>
        <dbReference type="Pfam" id="PF05764"/>
    </source>
</evidence>
<evidence type="ECO:0000313" key="4">
    <source>
        <dbReference type="Proteomes" id="UP000193467"/>
    </source>
</evidence>
<feature type="region of interest" description="Disordered" evidence="1">
    <location>
        <begin position="294"/>
        <end position="326"/>
    </location>
</feature>
<name>A0A1Y2EV38_9BASI</name>
<dbReference type="InParanoid" id="A0A1Y2EV38"/>
<dbReference type="STRING" id="106004.A0A1Y2EV38"/>
<gene>
    <name evidence="3" type="ORF">BCR35DRAFT_129410</name>
</gene>
<feature type="compositionally biased region" description="Basic and acidic residues" evidence="1">
    <location>
        <begin position="206"/>
        <end position="219"/>
    </location>
</feature>
<feature type="compositionally biased region" description="Basic residues" evidence="1">
    <location>
        <begin position="127"/>
        <end position="136"/>
    </location>
</feature>
<proteinExistence type="predicted"/>
<evidence type="ECO:0000313" key="3">
    <source>
        <dbReference type="EMBL" id="ORY75377.1"/>
    </source>
</evidence>
<sequence length="326" mass="36088">MARPRRSSRTVASPVPSLPPSATSEASEEEDESSDGEPIVPLLAGREKRSNAGNRMRALLEDEQGAEEDEMFKEEENDEEFETKEEQDVFDSDFGSTDSGSGDDEDGNDEDAGERKLQREAREARKSARGKGKKKALQTPFLPSFARQTKAQQSQALASTSATTLDEDGEGGSPAPPKKRRRKEVDPAFFVPQRESSRKSALAFKKTVEEGLKEREQKRATAPKPKLKPTLHLTQADLISEALETEEINRASLLAFYAAEEDRRALERAAGMRYEIIGPKTTWYSRLEGVPEGYLKGEGGGGGRARRRRSSRRMVGRREWRVGGGG</sequence>
<evidence type="ECO:0000256" key="1">
    <source>
        <dbReference type="SAM" id="MobiDB-lite"/>
    </source>
</evidence>
<comment type="caution">
    <text evidence="3">The sequence shown here is derived from an EMBL/GenBank/DDBJ whole genome shotgun (WGS) entry which is preliminary data.</text>
</comment>
<dbReference type="PANTHER" id="PTHR13275">
    <property type="entry name" value="YL-1 PROTEIN TRANSCRIPTION FACTOR-LIKE 1"/>
    <property type="match status" value="1"/>
</dbReference>
<feature type="region of interest" description="Disordered" evidence="1">
    <location>
        <begin position="1"/>
        <end position="229"/>
    </location>
</feature>
<organism evidence="3 4">
    <name type="scientific">Leucosporidium creatinivorum</name>
    <dbReference type="NCBI Taxonomy" id="106004"/>
    <lineage>
        <taxon>Eukaryota</taxon>
        <taxon>Fungi</taxon>
        <taxon>Dikarya</taxon>
        <taxon>Basidiomycota</taxon>
        <taxon>Pucciniomycotina</taxon>
        <taxon>Microbotryomycetes</taxon>
        <taxon>Leucosporidiales</taxon>
        <taxon>Leucosporidium</taxon>
    </lineage>
</organism>
<dbReference type="Proteomes" id="UP000193467">
    <property type="component" value="Unassembled WGS sequence"/>
</dbReference>
<feature type="compositionally biased region" description="Low complexity" evidence="1">
    <location>
        <begin position="148"/>
        <end position="164"/>
    </location>
</feature>
<protein>
    <submittedName>
        <fullName evidence="3">YL1 nuclear protein-domain-containing protein</fullName>
    </submittedName>
</protein>
<feature type="compositionally biased region" description="Acidic residues" evidence="1">
    <location>
        <begin position="26"/>
        <end position="35"/>
    </location>
</feature>
<feature type="compositionally biased region" description="Basic and acidic residues" evidence="1">
    <location>
        <begin position="113"/>
        <end position="126"/>
    </location>
</feature>
<dbReference type="Pfam" id="PF05764">
    <property type="entry name" value="YL1"/>
    <property type="match status" value="1"/>
</dbReference>
<dbReference type="FunCoup" id="A0A1Y2EV38">
    <property type="interactions" value="416"/>
</dbReference>
<feature type="compositionally biased region" description="Acidic residues" evidence="1">
    <location>
        <begin position="101"/>
        <end position="112"/>
    </location>
</feature>